<dbReference type="GO" id="GO:0000428">
    <property type="term" value="C:DNA-directed RNA polymerase complex"/>
    <property type="evidence" value="ECO:0007669"/>
    <property type="project" value="UniProtKB-KW"/>
</dbReference>
<reference evidence="4" key="1">
    <citation type="submission" date="2013-08" db="EMBL/GenBank/DDBJ databases">
        <authorList>
            <person name="Mendez C."/>
            <person name="Richter M."/>
            <person name="Ferrer M."/>
            <person name="Sanchez J."/>
        </authorList>
    </citation>
    <scope>NUCLEOTIDE SEQUENCE</scope>
</reference>
<name>T1AVH0_9ZZZZ</name>
<accession>T1AVH0</accession>
<dbReference type="AlphaFoldDB" id="T1AVH0"/>
<dbReference type="PANTHER" id="PTHR11800:SF2">
    <property type="entry name" value="DNA-DIRECTED RNA POLYMERASE II SUBUNIT RPB3"/>
    <property type="match status" value="1"/>
</dbReference>
<dbReference type="InterPro" id="IPR011263">
    <property type="entry name" value="DNA-dir_RNA_pol_RpoA/D/Rpb3"/>
</dbReference>
<feature type="domain" description="DNA-directed RNA polymerase RpoA/D/Rpb3-type" evidence="3">
    <location>
        <begin position="1"/>
        <end position="155"/>
    </location>
</feature>
<evidence type="ECO:0000259" key="3">
    <source>
        <dbReference type="SMART" id="SM00662"/>
    </source>
</evidence>
<dbReference type="GO" id="GO:0046983">
    <property type="term" value="F:protein dimerization activity"/>
    <property type="evidence" value="ECO:0007669"/>
    <property type="project" value="InterPro"/>
</dbReference>
<dbReference type="PANTHER" id="PTHR11800">
    <property type="entry name" value="DNA-DIRECTED RNA POLYMERASE"/>
    <property type="match status" value="1"/>
</dbReference>
<keyword evidence="1 4" id="KW-0240">DNA-directed RNA polymerase</keyword>
<evidence type="ECO:0000313" key="4">
    <source>
        <dbReference type="EMBL" id="EQD64601.1"/>
    </source>
</evidence>
<feature type="non-terminal residue" evidence="4">
    <location>
        <position position="1"/>
    </location>
</feature>
<protein>
    <submittedName>
        <fullName evidence="4">DNA-directed RNA polymerase subunit D</fullName>
    </submittedName>
</protein>
<comment type="caution">
    <text evidence="4">The sequence shown here is derived from an EMBL/GenBank/DDBJ whole genome shotgun (WGS) entry which is preliminary data.</text>
</comment>
<evidence type="ECO:0000256" key="2">
    <source>
        <dbReference type="ARBA" id="ARBA00023163"/>
    </source>
</evidence>
<dbReference type="EMBL" id="AUZX01006249">
    <property type="protein sequence ID" value="EQD64601.1"/>
    <property type="molecule type" value="Genomic_DNA"/>
</dbReference>
<keyword evidence="2" id="KW-0804">Transcription</keyword>
<dbReference type="SUPFAM" id="SSF56553">
    <property type="entry name" value="Insert subdomain of RNA polymerase alpha subunit"/>
    <property type="match status" value="1"/>
</dbReference>
<dbReference type="GO" id="GO:0006351">
    <property type="term" value="P:DNA-templated transcription"/>
    <property type="evidence" value="ECO:0007669"/>
    <property type="project" value="InterPro"/>
</dbReference>
<dbReference type="InterPro" id="IPR036643">
    <property type="entry name" value="RNApol_insert_sf"/>
</dbReference>
<proteinExistence type="predicted"/>
<dbReference type="SMART" id="SM00662">
    <property type="entry name" value="RPOLD"/>
    <property type="match status" value="1"/>
</dbReference>
<dbReference type="InterPro" id="IPR036603">
    <property type="entry name" value="RBP11-like"/>
</dbReference>
<organism evidence="4">
    <name type="scientific">mine drainage metagenome</name>
    <dbReference type="NCBI Taxonomy" id="410659"/>
    <lineage>
        <taxon>unclassified sequences</taxon>
        <taxon>metagenomes</taxon>
        <taxon>ecological metagenomes</taxon>
    </lineage>
</organism>
<gene>
    <name evidence="4" type="ORF">B1A_08781</name>
</gene>
<dbReference type="GO" id="GO:0003899">
    <property type="term" value="F:DNA-directed RNA polymerase activity"/>
    <property type="evidence" value="ECO:0007669"/>
    <property type="project" value="InterPro"/>
</dbReference>
<evidence type="ECO:0000256" key="1">
    <source>
        <dbReference type="ARBA" id="ARBA00022478"/>
    </source>
</evidence>
<reference evidence="4" key="2">
    <citation type="journal article" date="2014" name="ISME J.">
        <title>Microbial stratification in low pH oxic and suboxic macroscopic growths along an acid mine drainage.</title>
        <authorList>
            <person name="Mendez-Garcia C."/>
            <person name="Mesa V."/>
            <person name="Sprenger R.R."/>
            <person name="Richter M."/>
            <person name="Diez M.S."/>
            <person name="Solano J."/>
            <person name="Bargiela R."/>
            <person name="Golyshina O.V."/>
            <person name="Manteca A."/>
            <person name="Ramos J.L."/>
            <person name="Gallego J.R."/>
            <person name="Llorente I."/>
            <person name="Martins Dos Santos V.A."/>
            <person name="Jensen O.N."/>
            <person name="Pelaez A.I."/>
            <person name="Sanchez J."/>
            <person name="Ferrer M."/>
        </authorList>
    </citation>
    <scope>NUCLEOTIDE SEQUENCE</scope>
</reference>
<dbReference type="SUPFAM" id="SSF55257">
    <property type="entry name" value="RBP11-like subunits of RNA polymerase"/>
    <property type="match status" value="1"/>
</dbReference>
<dbReference type="Gene3D" id="3.30.1360.10">
    <property type="entry name" value="RNA polymerase, RBP11-like subunit"/>
    <property type="match status" value="1"/>
</dbReference>
<sequence length="160" mass="18017">TVTSADLLPVGNPDLVPSDLEIPIVKLGPKQAILLTAEAILGRANEHVKWQCTSGVSYKYHREAEILKSKMPEWKQMKEKNPESVLSETKDKIRFTDDIKTRLFSPILGTEGVTIKENPEIFVFRFETDGSLETKEILSYALKRIPERLNALHESIVAAD</sequence>
<dbReference type="InterPro" id="IPR050518">
    <property type="entry name" value="Rpo3/RPB3_RNA_Pol_subunit"/>
</dbReference>